<proteinExistence type="predicted"/>
<dbReference type="PANTHER" id="PTHR23348">
    <property type="entry name" value="PERIAXIN/AHNAK"/>
    <property type="match status" value="1"/>
</dbReference>
<feature type="compositionally biased region" description="Polar residues" evidence="3">
    <location>
        <begin position="1024"/>
        <end position="1038"/>
    </location>
</feature>
<feature type="compositionally biased region" description="Polar residues" evidence="3">
    <location>
        <begin position="857"/>
        <end position="881"/>
    </location>
</feature>
<feature type="region of interest" description="Disordered" evidence="3">
    <location>
        <begin position="905"/>
        <end position="950"/>
    </location>
</feature>
<comment type="subcellular location">
    <subcellularLocation>
        <location evidence="1">Nucleus</location>
    </subcellularLocation>
</comment>
<dbReference type="EMBL" id="JAAMOB010000018">
    <property type="protein sequence ID" value="KAF4101715.1"/>
    <property type="molecule type" value="Genomic_DNA"/>
</dbReference>
<feature type="compositionally biased region" description="Polar residues" evidence="3">
    <location>
        <begin position="1155"/>
        <end position="1178"/>
    </location>
</feature>
<dbReference type="InterPro" id="IPR052082">
    <property type="entry name" value="Myelin_sheath_structural"/>
</dbReference>
<dbReference type="GO" id="GO:0043484">
    <property type="term" value="P:regulation of RNA splicing"/>
    <property type="evidence" value="ECO:0007669"/>
    <property type="project" value="TreeGrafter"/>
</dbReference>
<feature type="region of interest" description="Disordered" evidence="3">
    <location>
        <begin position="1478"/>
        <end position="1545"/>
    </location>
</feature>
<dbReference type="Proteomes" id="UP000579812">
    <property type="component" value="Unassembled WGS sequence"/>
</dbReference>
<name>A0A7J6C507_9TELE</name>
<organism evidence="4 5">
    <name type="scientific">Onychostoma macrolepis</name>
    <dbReference type="NCBI Taxonomy" id="369639"/>
    <lineage>
        <taxon>Eukaryota</taxon>
        <taxon>Metazoa</taxon>
        <taxon>Chordata</taxon>
        <taxon>Craniata</taxon>
        <taxon>Vertebrata</taxon>
        <taxon>Euteleostomi</taxon>
        <taxon>Actinopterygii</taxon>
        <taxon>Neopterygii</taxon>
        <taxon>Teleostei</taxon>
        <taxon>Ostariophysi</taxon>
        <taxon>Cypriniformes</taxon>
        <taxon>Cyprinidae</taxon>
        <taxon>Acrossocheilinae</taxon>
        <taxon>Onychostoma</taxon>
    </lineage>
</organism>
<evidence type="ECO:0000313" key="5">
    <source>
        <dbReference type="Proteomes" id="UP000579812"/>
    </source>
</evidence>
<evidence type="ECO:0000256" key="3">
    <source>
        <dbReference type="SAM" id="MobiDB-lite"/>
    </source>
</evidence>
<evidence type="ECO:0000256" key="2">
    <source>
        <dbReference type="ARBA" id="ARBA00023242"/>
    </source>
</evidence>
<comment type="caution">
    <text evidence="4">The sequence shown here is derived from an EMBL/GenBank/DDBJ whole genome shotgun (WGS) entry which is preliminary data.</text>
</comment>
<gene>
    <name evidence="4" type="ORF">G5714_018147</name>
</gene>
<feature type="region of interest" description="Disordered" evidence="3">
    <location>
        <begin position="1018"/>
        <end position="1038"/>
    </location>
</feature>
<feature type="region of interest" description="Disordered" evidence="3">
    <location>
        <begin position="815"/>
        <end position="890"/>
    </location>
</feature>
<keyword evidence="2" id="KW-0539">Nucleus</keyword>
<feature type="compositionally biased region" description="Basic and acidic residues" evidence="3">
    <location>
        <begin position="917"/>
        <end position="936"/>
    </location>
</feature>
<feature type="compositionally biased region" description="Basic residues" evidence="3">
    <location>
        <begin position="1289"/>
        <end position="1301"/>
    </location>
</feature>
<feature type="compositionally biased region" description="Basic and acidic residues" evidence="3">
    <location>
        <begin position="556"/>
        <end position="567"/>
    </location>
</feature>
<feature type="compositionally biased region" description="Basic and acidic residues" evidence="3">
    <location>
        <begin position="1302"/>
        <end position="1314"/>
    </location>
</feature>
<feature type="compositionally biased region" description="Polar residues" evidence="3">
    <location>
        <begin position="1316"/>
        <end position="1348"/>
    </location>
</feature>
<feature type="compositionally biased region" description="Basic and acidic residues" evidence="3">
    <location>
        <begin position="1484"/>
        <end position="1499"/>
    </location>
</feature>
<feature type="region of interest" description="Disordered" evidence="3">
    <location>
        <begin position="738"/>
        <end position="760"/>
    </location>
</feature>
<feature type="region of interest" description="Disordered" evidence="3">
    <location>
        <begin position="553"/>
        <end position="658"/>
    </location>
</feature>
<dbReference type="GO" id="GO:0005634">
    <property type="term" value="C:nucleus"/>
    <property type="evidence" value="ECO:0007669"/>
    <property type="project" value="UniProtKB-SubCell"/>
</dbReference>
<keyword evidence="5" id="KW-1185">Reference proteome</keyword>
<feature type="compositionally biased region" description="Polar residues" evidence="3">
    <location>
        <begin position="1371"/>
        <end position="1382"/>
    </location>
</feature>
<dbReference type="PANTHER" id="PTHR23348:SF42">
    <property type="entry name" value="PERIAXIN"/>
    <property type="match status" value="1"/>
</dbReference>
<dbReference type="GO" id="GO:0032287">
    <property type="term" value="P:peripheral nervous system myelin maintenance"/>
    <property type="evidence" value="ECO:0007669"/>
    <property type="project" value="TreeGrafter"/>
</dbReference>
<feature type="region of interest" description="Disordered" evidence="3">
    <location>
        <begin position="1"/>
        <end position="22"/>
    </location>
</feature>
<feature type="region of interest" description="Disordered" evidence="3">
    <location>
        <begin position="1263"/>
        <end position="1413"/>
    </location>
</feature>
<reference evidence="4 5" key="1">
    <citation type="submission" date="2020-04" db="EMBL/GenBank/DDBJ databases">
        <title>Chromosome-level genome assembly of a cyprinid fish Onychostoma macrolepis by integration of Nanopore Sequencing, Bionano and Hi-C technology.</title>
        <authorList>
            <person name="Wang D."/>
        </authorList>
    </citation>
    <scope>NUCLEOTIDE SEQUENCE [LARGE SCALE GENOMIC DNA]</scope>
    <source>
        <strain evidence="4">SWU-2019</strain>
        <tissue evidence="4">Muscle</tissue>
    </source>
</reference>
<accession>A0A7J6C507</accession>
<sequence>MPKLDVSLPKFKPSGGEINVEGPDIKGGKFHIPSVDIAEGGLELGDDTKKGLRFHMPTVDISVPKMKQTDRELKVGSEKKDIDLNLTHDSDIQTKASVAKISDLNVPEVTLGGNIKLPSVKIPTVDISAPKVGLDFTLPKGKGSDRESIELLKAEGGRPSSGASFDVPEVSVKMPKISLPKFGRKLKSGDKLELESPDLSIDLEMEETSPSKKDTEIIGPDTEMKIKAGAGKTTKPEFRVEGSEDKIKPKLKFPKFKTPTPKAKVKDVEIGMPGYVDNKGKVRMPAVEISLPTANIPECEVLLPKTEVDVSEADIRGYEGSLKIPKMPTIDISVPKVDLDVSLRRVKLHEPVDSSVFNIDGSRGTVNFPHVKIPKVDISLPHAKMGDTDNHEVEVGRKGKLRMPEVEISLPHAKHYTTYTDTEIKGEKLKIPKISLPHGKENDDPDIEFGVKGSKLKMPDIIVPKIDLSLPHGRKEESHTLDSELEGGQLKTPKIDIPLPKIKSKDVVKSKELQPDVGKGKVMIPGIRGSVEVKGGQCKIPDIKIPQVDISLPESRTGEFDTKEGESRGGGGKLTMPNVKIPKLDIGMSRDADMSDPSTDASLKDSHKEGKKTRMSNVDIELDLGLSRDGKKNKKKSELQDTDLEPAPKEKIKGPKVKGTKFNIGMPKVIISGLETDIKKSGKMDAKFLKGGIDANLKADLQAPKIPELDFDIETAQADTNNSNEDKKQTGKVKIPKFGIPLPSLSSPEAHIKSSQGKGHSINIDSEVEYESPHLPKVTKAVFVMVNPETESSASVGGEASAEIGDVKLKQPKIKMKPSFGKSKSRSNEKGKAIYCEDEVETEGKSKTGKLKLPKVTFSSGQRGSFDVTPSGSDDGTSPNLNGDKDDKSMFGKLKLPKVEFFSPYSKDASEEEEMETSMKLRKETSAESKESKESKTISGTMSFPGLKKKTEKDEEVRKISTIVFSKARTEMLAEREGSESPVPTVSSGFVSVMKCEEREEKTWFKVPKVTLSPHSTGILHITPESSPKGSKSSLPCSSEEASGGFYVKMPSVEFLTHEMPSEHLITKTEGTLTENDWHTVKHLILLPPRRMLQQNNNNNCLEMAHRELLHECRRTNVSFASALEFGAIPLIKGLRAWAVSGGYSKARRKAANGSRAQGTCQQPPENRVGQRSWSGQVSSGYGHTLDSTISATRMPGVRQGGLGALVTVATLKGTEGGGRQTQTRCLFLKAQGRGSYICAVGNRGTGTRVTGPRTHAVILEGTKEEHRCSSKGQKVSQDGPDDGGLFKAKPRAIRKWRKCGKTTEKRTAAHGKGENASQKNAVISDVQPLNVTPDNTITQDQTGSYPSQDDLKLKGKDKRAHSPILVKAVTSESTDPQTCCSSAKPGEQAEDEMSNQSDNCSKEESSCANAQGDTEVSKCDLDANDRQNIVADVPNLGSSVASETHSDSLGIKLTTTNCNTEPSIDHSPMITPSEVPVSIQKNQESRPDERLLDRENLHSVEPGDLATQRDGTPDTKNTVVPEGRTPGGAECSTTEKKRRPSMCSPQHWEELITEHGELEVQQSDKSSSQGFSTPTANITVSTIHSLPNPAPTTTAAIATAIPALSKGEAGARGGDLLPLVNSELLSELARVDDKDKVATDEGSLDVGEEEEDEFGAFMQAGGEQLWTDGFNEVQQLAEDYNCEEHTSSADANEPASWASDWTAVQSFQQSESTWTAFSQETVELKIVPGGQWWPSTEKPNLPLSPLHNVSNVFLEAFPSEKSPCEDPEYIPSLKQLLQGPAENSNTGEHKEQSLLDGLQDLDRMIGVKYKRAESPSCKLLLRSLHLERPSSECATVRLKTSARFSPNLPTSNQQLAANAKRRLSYDFNRNIMT</sequence>
<evidence type="ECO:0000313" key="4">
    <source>
        <dbReference type="EMBL" id="KAF4101715.1"/>
    </source>
</evidence>
<feature type="region of interest" description="Disordered" evidence="3">
    <location>
        <begin position="1153"/>
        <end position="1178"/>
    </location>
</feature>
<dbReference type="GO" id="GO:0005737">
    <property type="term" value="C:cytoplasm"/>
    <property type="evidence" value="ECO:0007669"/>
    <property type="project" value="TreeGrafter"/>
</dbReference>
<protein>
    <submittedName>
        <fullName evidence="4">Uncharacterized protein</fullName>
    </submittedName>
</protein>
<evidence type="ECO:0000256" key="1">
    <source>
        <dbReference type="ARBA" id="ARBA00004123"/>
    </source>
</evidence>